<organism evidence="1">
    <name type="scientific">gut metagenome</name>
    <dbReference type="NCBI Taxonomy" id="749906"/>
    <lineage>
        <taxon>unclassified sequences</taxon>
        <taxon>metagenomes</taxon>
        <taxon>organismal metagenomes</taxon>
    </lineage>
</organism>
<reference evidence="1" key="1">
    <citation type="journal article" date="2012" name="PLoS ONE">
        <title>Gene sets for utilization of primary and secondary nutrition supplies in the distal gut of endangered iberian lynx.</title>
        <authorList>
            <person name="Alcaide M."/>
            <person name="Messina E."/>
            <person name="Richter M."/>
            <person name="Bargiela R."/>
            <person name="Peplies J."/>
            <person name="Huws S.A."/>
            <person name="Newbold C.J."/>
            <person name="Golyshin P.N."/>
            <person name="Simon M.A."/>
            <person name="Lopez G."/>
            <person name="Yakimov M.M."/>
            <person name="Ferrer M."/>
        </authorList>
    </citation>
    <scope>NUCLEOTIDE SEQUENCE</scope>
</reference>
<dbReference type="EMBL" id="AMCI01008987">
    <property type="protein sequence ID" value="EJW90193.1"/>
    <property type="molecule type" value="Genomic_DNA"/>
</dbReference>
<comment type="caution">
    <text evidence="1">The sequence shown here is derived from an EMBL/GenBank/DDBJ whole genome shotgun (WGS) entry which is preliminary data.</text>
</comment>
<accession>J9F6U2</accession>
<evidence type="ECO:0000313" key="1">
    <source>
        <dbReference type="EMBL" id="EJW90193.1"/>
    </source>
</evidence>
<sequence>PGMSMDLPADDSLTAFITLA</sequence>
<feature type="non-terminal residue" evidence="1">
    <location>
        <position position="1"/>
    </location>
</feature>
<protein>
    <submittedName>
        <fullName evidence="1">Uncharacterized protein</fullName>
    </submittedName>
</protein>
<dbReference type="AlphaFoldDB" id="J9F6U2"/>
<name>J9F6U2_9ZZZZ</name>
<gene>
    <name evidence="1" type="ORF">EVA_21699</name>
</gene>
<proteinExistence type="predicted"/>